<proteinExistence type="inferred from homology"/>
<evidence type="ECO:0000256" key="1">
    <source>
        <dbReference type="ARBA" id="ARBA00009741"/>
    </source>
</evidence>
<name>A0A0U2U4U6_9BACL</name>
<keyword evidence="7" id="KW-0689">Ribosomal protein</keyword>
<reference evidence="7 8" key="2">
    <citation type="journal article" date="2016" name="Genome Announc.">
        <title>Complete Genome Sequences of Two Interactive Moderate Thermophiles, Paenibacillus napthalenovorans 32O-Y and Paenibacillus sp. 32O-W.</title>
        <authorList>
            <person name="Butler R.R.III."/>
            <person name="Wang J."/>
            <person name="Stark B.C."/>
            <person name="Pombert J.F."/>
        </authorList>
    </citation>
    <scope>NUCLEOTIDE SEQUENCE [LARGE SCALE GENOMIC DNA]</scope>
    <source>
        <strain evidence="7 8">32O-Y</strain>
    </source>
</reference>
<evidence type="ECO:0000256" key="2">
    <source>
        <dbReference type="ARBA" id="ARBA00022490"/>
    </source>
</evidence>
<dbReference type="EMBL" id="CP013652">
    <property type="protein sequence ID" value="ALS21288.1"/>
    <property type="molecule type" value="Genomic_DNA"/>
</dbReference>
<dbReference type="PATRIC" id="fig|162209.4.peg.967"/>
<reference evidence="8" key="1">
    <citation type="submission" date="2015-12" db="EMBL/GenBank/DDBJ databases">
        <title>Complete genome sequences of two moderately thermophilic Paenibacillus species.</title>
        <authorList>
            <person name="Butler R.III."/>
            <person name="Wang J."/>
            <person name="Stark B.C."/>
            <person name="Pombert J.-F."/>
        </authorList>
    </citation>
    <scope>NUCLEOTIDE SEQUENCE [LARGE SCALE GENOMIC DNA]</scope>
    <source>
        <strain evidence="8">32O-Y</strain>
    </source>
</reference>
<sequence>MRWHEVTVHTTEEAIEMISNFIHELGAGGVSIEESGTLNKQRDTSLGQWYELPLNDIPEGRAVIKGYFSEGTDMEAILLELKRSVETLREYDIDTGEPTYELKEVDDEDWANAWKQYFKPLRITDRLTIKPTWEEYTPGPDELILELDPGMAFGTGTHATTALCLKTLERVIQGGEDVIDVGTGSGVLAIAAAKLGAGRVLALDLDPVSVSSATENAKLNGLERQITVKLSDLLQVINEHRAAGASEGTLGVKLPVQVVVANILAEIILMFVDDVYEVLESGGTYIVSGIIKAKKASVEEALTAAGFIITERHEEQDWVVLVARKP</sequence>
<dbReference type="PANTHER" id="PTHR43648">
    <property type="entry name" value="ELECTRON TRANSFER FLAVOPROTEIN BETA SUBUNIT LYSINE METHYLTRANSFERASE"/>
    <property type="match status" value="1"/>
</dbReference>
<evidence type="ECO:0000256" key="6">
    <source>
        <dbReference type="HAMAP-Rule" id="MF_00735"/>
    </source>
</evidence>
<dbReference type="InterPro" id="IPR004498">
    <property type="entry name" value="Ribosomal_PrmA_MeTrfase"/>
</dbReference>
<dbReference type="NCBIfam" id="TIGR00406">
    <property type="entry name" value="prmA"/>
    <property type="match status" value="1"/>
</dbReference>
<keyword evidence="5 6" id="KW-0949">S-adenosyl-L-methionine</keyword>
<gene>
    <name evidence="6" type="primary">prmA</name>
    <name evidence="7" type="ORF">IJ22_09060</name>
</gene>
<feature type="binding site" evidence="6">
    <location>
        <position position="182"/>
    </location>
    <ligand>
        <name>S-adenosyl-L-methionine</name>
        <dbReference type="ChEBI" id="CHEBI:59789"/>
    </ligand>
</feature>
<dbReference type="InterPro" id="IPR029063">
    <property type="entry name" value="SAM-dependent_MTases_sf"/>
</dbReference>
<dbReference type="Proteomes" id="UP000061660">
    <property type="component" value="Chromosome"/>
</dbReference>
<protein>
    <recommendedName>
        <fullName evidence="6">Ribosomal protein L11 methyltransferase</fullName>
        <shortName evidence="6">L11 Mtase</shortName>
        <ecNumber evidence="6">2.1.1.-</ecNumber>
    </recommendedName>
</protein>
<dbReference type="SUPFAM" id="SSF53335">
    <property type="entry name" value="S-adenosyl-L-methionine-dependent methyltransferases"/>
    <property type="match status" value="1"/>
</dbReference>
<dbReference type="STRING" id="162209.IJ22_09060"/>
<dbReference type="Gene3D" id="3.40.50.150">
    <property type="entry name" value="Vaccinia Virus protein VP39"/>
    <property type="match status" value="1"/>
</dbReference>
<feature type="binding site" evidence="6">
    <location>
        <position position="204"/>
    </location>
    <ligand>
        <name>S-adenosyl-L-methionine</name>
        <dbReference type="ChEBI" id="CHEBI:59789"/>
    </ligand>
</feature>
<keyword evidence="4 6" id="KW-0808">Transferase</keyword>
<dbReference type="HAMAP" id="MF_00735">
    <property type="entry name" value="Methyltr_PrmA"/>
    <property type="match status" value="1"/>
</dbReference>
<dbReference type="OrthoDB" id="9785995at2"/>
<dbReference type="CDD" id="cd02440">
    <property type="entry name" value="AdoMet_MTases"/>
    <property type="match status" value="1"/>
</dbReference>
<accession>A0A0U2U4U6</accession>
<dbReference type="GO" id="GO:0008276">
    <property type="term" value="F:protein methyltransferase activity"/>
    <property type="evidence" value="ECO:0007669"/>
    <property type="project" value="UniProtKB-UniRule"/>
</dbReference>
<dbReference type="PIRSF" id="PIRSF000401">
    <property type="entry name" value="RPL11_MTase"/>
    <property type="match status" value="1"/>
</dbReference>
<dbReference type="PANTHER" id="PTHR43648:SF1">
    <property type="entry name" value="ELECTRON TRANSFER FLAVOPROTEIN BETA SUBUNIT LYSINE METHYLTRANSFERASE"/>
    <property type="match status" value="1"/>
</dbReference>
<evidence type="ECO:0000256" key="3">
    <source>
        <dbReference type="ARBA" id="ARBA00022603"/>
    </source>
</evidence>
<feature type="binding site" evidence="6">
    <location>
        <position position="262"/>
    </location>
    <ligand>
        <name>S-adenosyl-L-methionine</name>
        <dbReference type="ChEBI" id="CHEBI:59789"/>
    </ligand>
</feature>
<dbReference type="GO" id="GO:0005840">
    <property type="term" value="C:ribosome"/>
    <property type="evidence" value="ECO:0007669"/>
    <property type="project" value="UniProtKB-KW"/>
</dbReference>
<keyword evidence="2 6" id="KW-0963">Cytoplasm</keyword>
<dbReference type="Pfam" id="PF06325">
    <property type="entry name" value="PrmA"/>
    <property type="match status" value="1"/>
</dbReference>
<keyword evidence="7" id="KW-0687">Ribonucleoprotein</keyword>
<dbReference type="InterPro" id="IPR050078">
    <property type="entry name" value="Ribosomal_L11_MeTrfase_PrmA"/>
</dbReference>
<evidence type="ECO:0000256" key="5">
    <source>
        <dbReference type="ARBA" id="ARBA00022691"/>
    </source>
</evidence>
<dbReference type="GO" id="GO:0032259">
    <property type="term" value="P:methylation"/>
    <property type="evidence" value="ECO:0007669"/>
    <property type="project" value="UniProtKB-KW"/>
</dbReference>
<organism evidence="7 8">
    <name type="scientific">Paenibacillus naphthalenovorans</name>
    <dbReference type="NCBI Taxonomy" id="162209"/>
    <lineage>
        <taxon>Bacteria</taxon>
        <taxon>Bacillati</taxon>
        <taxon>Bacillota</taxon>
        <taxon>Bacilli</taxon>
        <taxon>Bacillales</taxon>
        <taxon>Paenibacillaceae</taxon>
        <taxon>Paenibacillus</taxon>
    </lineage>
</organism>
<feature type="binding site" evidence="6">
    <location>
        <position position="161"/>
    </location>
    <ligand>
        <name>S-adenosyl-L-methionine</name>
        <dbReference type="ChEBI" id="CHEBI:59789"/>
    </ligand>
</feature>
<evidence type="ECO:0000256" key="4">
    <source>
        <dbReference type="ARBA" id="ARBA00022679"/>
    </source>
</evidence>
<dbReference type="AlphaFoldDB" id="A0A0U2U4U6"/>
<comment type="similarity">
    <text evidence="1 6">Belongs to the methyltransferase superfamily. PrmA family.</text>
</comment>
<evidence type="ECO:0000313" key="8">
    <source>
        <dbReference type="Proteomes" id="UP000061660"/>
    </source>
</evidence>
<dbReference type="EC" id="2.1.1.-" evidence="6"/>
<dbReference type="RefSeq" id="WP_062407531.1">
    <property type="nucleotide sequence ID" value="NZ_BJCS01000006.1"/>
</dbReference>
<comment type="function">
    <text evidence="6">Methylates ribosomal protein L11.</text>
</comment>
<keyword evidence="3 6" id="KW-0489">Methyltransferase</keyword>
<dbReference type="GO" id="GO:0005737">
    <property type="term" value="C:cytoplasm"/>
    <property type="evidence" value="ECO:0007669"/>
    <property type="project" value="UniProtKB-SubCell"/>
</dbReference>
<comment type="subcellular location">
    <subcellularLocation>
        <location evidence="6">Cytoplasm</location>
    </subcellularLocation>
</comment>
<evidence type="ECO:0000313" key="7">
    <source>
        <dbReference type="EMBL" id="ALS21288.1"/>
    </source>
</evidence>
<dbReference type="KEGG" id="pnp:IJ22_09060"/>
<comment type="catalytic activity">
    <reaction evidence="6">
        <text>L-lysyl-[protein] + 3 S-adenosyl-L-methionine = N(6),N(6),N(6)-trimethyl-L-lysyl-[protein] + 3 S-adenosyl-L-homocysteine + 3 H(+)</text>
        <dbReference type="Rhea" id="RHEA:54192"/>
        <dbReference type="Rhea" id="RHEA-COMP:9752"/>
        <dbReference type="Rhea" id="RHEA-COMP:13826"/>
        <dbReference type="ChEBI" id="CHEBI:15378"/>
        <dbReference type="ChEBI" id="CHEBI:29969"/>
        <dbReference type="ChEBI" id="CHEBI:57856"/>
        <dbReference type="ChEBI" id="CHEBI:59789"/>
        <dbReference type="ChEBI" id="CHEBI:61961"/>
    </reaction>
</comment>
<keyword evidence="8" id="KW-1185">Reference proteome</keyword>